<comment type="caution">
    <text evidence="2">The sequence shown here is derived from an EMBL/GenBank/DDBJ whole genome shotgun (WGS) entry which is preliminary data.</text>
</comment>
<accession>A0A2Z6RU68</accession>
<proteinExistence type="predicted"/>
<feature type="region of interest" description="Disordered" evidence="1">
    <location>
        <begin position="70"/>
        <end position="89"/>
    </location>
</feature>
<dbReference type="AlphaFoldDB" id="A0A2Z6RU68"/>
<dbReference type="Proteomes" id="UP000247702">
    <property type="component" value="Unassembled WGS sequence"/>
</dbReference>
<protein>
    <submittedName>
        <fullName evidence="2">Uncharacterized protein</fullName>
    </submittedName>
</protein>
<name>A0A2Z6RU68_9GLOM</name>
<organism evidence="2 3">
    <name type="scientific">Rhizophagus clarus</name>
    <dbReference type="NCBI Taxonomy" id="94130"/>
    <lineage>
        <taxon>Eukaryota</taxon>
        <taxon>Fungi</taxon>
        <taxon>Fungi incertae sedis</taxon>
        <taxon>Mucoromycota</taxon>
        <taxon>Glomeromycotina</taxon>
        <taxon>Glomeromycetes</taxon>
        <taxon>Glomerales</taxon>
        <taxon>Glomeraceae</taxon>
        <taxon>Rhizophagus</taxon>
    </lineage>
</organism>
<dbReference type="EMBL" id="BEXD01004065">
    <property type="protein sequence ID" value="GBC06304.1"/>
    <property type="molecule type" value="Genomic_DNA"/>
</dbReference>
<evidence type="ECO:0000313" key="2">
    <source>
        <dbReference type="EMBL" id="GBC06304.1"/>
    </source>
</evidence>
<gene>
    <name evidence="2" type="ORF">RclHR1_06750008</name>
</gene>
<sequence length="89" mass="9939">MTALSTIFPPAQVPRLLSHALFKLHYCLHSFVWILHSDFMHAYFLCQDISPKQLHNYRRSSGLPLPIFQSSSTGSSSALPPLNPVIGFG</sequence>
<evidence type="ECO:0000256" key="1">
    <source>
        <dbReference type="SAM" id="MobiDB-lite"/>
    </source>
</evidence>
<reference evidence="2 3" key="1">
    <citation type="submission" date="2017-11" db="EMBL/GenBank/DDBJ databases">
        <title>The genome of Rhizophagus clarus HR1 reveals common genetic basis of auxotrophy among arbuscular mycorrhizal fungi.</title>
        <authorList>
            <person name="Kobayashi Y."/>
        </authorList>
    </citation>
    <scope>NUCLEOTIDE SEQUENCE [LARGE SCALE GENOMIC DNA]</scope>
    <source>
        <strain evidence="2 3">HR1</strain>
    </source>
</reference>
<evidence type="ECO:0000313" key="3">
    <source>
        <dbReference type="Proteomes" id="UP000247702"/>
    </source>
</evidence>
<keyword evidence="3" id="KW-1185">Reference proteome</keyword>